<dbReference type="GO" id="GO:0004803">
    <property type="term" value="F:transposase activity"/>
    <property type="evidence" value="ECO:0007669"/>
    <property type="project" value="InterPro"/>
</dbReference>
<evidence type="ECO:0000256" key="2">
    <source>
        <dbReference type="ARBA" id="ARBA00010961"/>
    </source>
</evidence>
<comment type="function">
    <text evidence="1">Required for the transposition of the insertion element.</text>
</comment>
<evidence type="ECO:0000256" key="1">
    <source>
        <dbReference type="ARBA" id="ARBA00002190"/>
    </source>
</evidence>
<dbReference type="GO" id="GO:0003677">
    <property type="term" value="F:DNA binding"/>
    <property type="evidence" value="ECO:0007669"/>
    <property type="project" value="UniProtKB-KW"/>
</dbReference>
<accession>A0A243ANT6</accession>
<dbReference type="Pfam" id="PF00550">
    <property type="entry name" value="PP-binding"/>
    <property type="match status" value="1"/>
</dbReference>
<keyword evidence="4" id="KW-0238">DNA-binding</keyword>
<evidence type="ECO:0000313" key="7">
    <source>
        <dbReference type="EMBL" id="OTY28104.1"/>
    </source>
</evidence>
<name>A0A243ANT6_BACTU</name>
<dbReference type="AlphaFoldDB" id="A0A243ANT6"/>
<dbReference type="GO" id="GO:0006313">
    <property type="term" value="P:DNA transposition"/>
    <property type="evidence" value="ECO:0007669"/>
    <property type="project" value="InterPro"/>
</dbReference>
<evidence type="ECO:0000259" key="6">
    <source>
        <dbReference type="PROSITE" id="PS50075"/>
    </source>
</evidence>
<dbReference type="InterPro" id="IPR001207">
    <property type="entry name" value="Transposase_mutator"/>
</dbReference>
<dbReference type="PROSITE" id="PS50075">
    <property type="entry name" value="CARRIER"/>
    <property type="match status" value="1"/>
</dbReference>
<dbReference type="EMBL" id="NFDG01000025">
    <property type="protein sequence ID" value="OTY28104.1"/>
    <property type="molecule type" value="Genomic_DNA"/>
</dbReference>
<keyword evidence="5" id="KW-0233">DNA recombination</keyword>
<protein>
    <recommendedName>
        <fullName evidence="6">Carrier domain-containing protein</fullName>
    </recommendedName>
</protein>
<gene>
    <name evidence="7" type="ORF">BK732_03525</name>
</gene>
<keyword evidence="3" id="KW-0815">Transposition</keyword>
<proteinExistence type="inferred from homology"/>
<sequence>MASIDRISLLELLRKSGNEGNVDFLREAMQVLVQPQMEAEVVQDIGAERYERNTERVNQRNAYRERRWDTRVGTSEIHGRKCLQLTFSISITEDIVMEEQLLRQIESIVKNKKNTFESEVTDILESITFIKIIVAIEKTYGFEFDDDMLLLSEFPTIGSLINYVVSKVESLNVQIKNV</sequence>
<feature type="domain" description="Carrier" evidence="6">
    <location>
        <begin position="87"/>
        <end position="168"/>
    </location>
</feature>
<organism evidence="7 8">
    <name type="scientific">Bacillus thuringiensis serovar navarrensis</name>
    <dbReference type="NCBI Taxonomy" id="339658"/>
    <lineage>
        <taxon>Bacteria</taxon>
        <taxon>Bacillati</taxon>
        <taxon>Bacillota</taxon>
        <taxon>Bacilli</taxon>
        <taxon>Bacillales</taxon>
        <taxon>Bacillaceae</taxon>
        <taxon>Bacillus</taxon>
        <taxon>Bacillus cereus group</taxon>
    </lineage>
</organism>
<evidence type="ECO:0000256" key="3">
    <source>
        <dbReference type="ARBA" id="ARBA00022578"/>
    </source>
</evidence>
<dbReference type="Gene3D" id="1.10.1200.10">
    <property type="entry name" value="ACP-like"/>
    <property type="match status" value="1"/>
</dbReference>
<evidence type="ECO:0000313" key="8">
    <source>
        <dbReference type="Proteomes" id="UP000194860"/>
    </source>
</evidence>
<evidence type="ECO:0000256" key="5">
    <source>
        <dbReference type="ARBA" id="ARBA00023172"/>
    </source>
</evidence>
<evidence type="ECO:0000256" key="4">
    <source>
        <dbReference type="ARBA" id="ARBA00023125"/>
    </source>
</evidence>
<dbReference type="InterPro" id="IPR009081">
    <property type="entry name" value="PP-bd_ACP"/>
</dbReference>
<dbReference type="Proteomes" id="UP000194860">
    <property type="component" value="Unassembled WGS sequence"/>
</dbReference>
<reference evidence="7 8" key="1">
    <citation type="submission" date="2016-10" db="EMBL/GenBank/DDBJ databases">
        <title>Comparative genomics of Bacillus thuringiensis reveals a path to pathogens against multiple invertebrate hosts.</title>
        <authorList>
            <person name="Zheng J."/>
            <person name="Gao Q."/>
            <person name="Liu H."/>
            <person name="Peng D."/>
            <person name="Ruan L."/>
            <person name="Sun M."/>
        </authorList>
    </citation>
    <scope>NUCLEOTIDE SEQUENCE [LARGE SCALE GENOMIC DNA]</scope>
    <source>
        <strain evidence="7">BGSC 4BM1</strain>
    </source>
</reference>
<comment type="similarity">
    <text evidence="2">Belongs to the transposase mutator family.</text>
</comment>
<dbReference type="SUPFAM" id="SSF47336">
    <property type="entry name" value="ACP-like"/>
    <property type="match status" value="1"/>
</dbReference>
<dbReference type="Pfam" id="PF00872">
    <property type="entry name" value="Transposase_mut"/>
    <property type="match status" value="1"/>
</dbReference>
<dbReference type="InterPro" id="IPR036736">
    <property type="entry name" value="ACP-like_sf"/>
</dbReference>
<comment type="caution">
    <text evidence="7">The sequence shown here is derived from an EMBL/GenBank/DDBJ whole genome shotgun (WGS) entry which is preliminary data.</text>
</comment>